<dbReference type="OrthoDB" id="287041at2759"/>
<reference evidence="17 18" key="1">
    <citation type="journal article" date="2016" name="Mol. Biol. Evol.">
        <title>Comparative Genomics of Early-Diverging Mushroom-Forming Fungi Provides Insights into the Origins of Lignocellulose Decay Capabilities.</title>
        <authorList>
            <person name="Nagy L.G."/>
            <person name="Riley R."/>
            <person name="Tritt A."/>
            <person name="Adam C."/>
            <person name="Daum C."/>
            <person name="Floudas D."/>
            <person name="Sun H."/>
            <person name="Yadav J.S."/>
            <person name="Pangilinan J."/>
            <person name="Larsson K.H."/>
            <person name="Matsuura K."/>
            <person name="Barry K."/>
            <person name="Labutti K."/>
            <person name="Kuo R."/>
            <person name="Ohm R.A."/>
            <person name="Bhattacharya S.S."/>
            <person name="Shirouzu T."/>
            <person name="Yoshinaga Y."/>
            <person name="Martin F.M."/>
            <person name="Grigoriev I.V."/>
            <person name="Hibbett D.S."/>
        </authorList>
    </citation>
    <scope>NUCLEOTIDE SEQUENCE [LARGE SCALE GENOMIC DNA]</scope>
    <source>
        <strain evidence="17 18">HHB12029</strain>
    </source>
</reference>
<dbReference type="InParanoid" id="A0A166MWX4"/>
<evidence type="ECO:0000256" key="1">
    <source>
        <dbReference type="ARBA" id="ARBA00004434"/>
    </source>
</evidence>
<evidence type="ECO:0000256" key="11">
    <source>
        <dbReference type="ARBA" id="ARBA00023128"/>
    </source>
</evidence>
<feature type="region of interest" description="Disordered" evidence="15">
    <location>
        <begin position="497"/>
        <end position="518"/>
    </location>
</feature>
<comment type="subcellular location">
    <subcellularLocation>
        <location evidence="1 14">Mitochondrion inner membrane</location>
        <topology evidence="1 14">Single-pass membrane protein</topology>
    </subcellularLocation>
</comment>
<evidence type="ECO:0000256" key="12">
    <source>
        <dbReference type="ARBA" id="ARBA00023136"/>
    </source>
</evidence>
<evidence type="ECO:0000259" key="16">
    <source>
        <dbReference type="PROSITE" id="PS50969"/>
    </source>
</evidence>
<dbReference type="InterPro" id="IPR050365">
    <property type="entry name" value="TIM50"/>
</dbReference>
<feature type="compositionally biased region" description="Low complexity" evidence="15">
    <location>
        <begin position="125"/>
        <end position="137"/>
    </location>
</feature>
<feature type="compositionally biased region" description="Basic and acidic residues" evidence="15">
    <location>
        <begin position="45"/>
        <end position="67"/>
    </location>
</feature>
<evidence type="ECO:0000256" key="8">
    <source>
        <dbReference type="ARBA" id="ARBA00022946"/>
    </source>
</evidence>
<evidence type="ECO:0000256" key="3">
    <source>
        <dbReference type="ARBA" id="ARBA00020799"/>
    </source>
</evidence>
<comment type="subunit">
    <text evidence="13">Component of the TIM23 complex, at least composed of TIM23, TIM17 and TIM50. Interacts with preproteins in transit.</text>
</comment>
<dbReference type="AlphaFoldDB" id="A0A166MWX4"/>
<keyword evidence="10 14" id="KW-0811">Translocation</keyword>
<dbReference type="PROSITE" id="PS50969">
    <property type="entry name" value="FCP1"/>
    <property type="match status" value="1"/>
</dbReference>
<feature type="compositionally biased region" description="Pro residues" evidence="15">
    <location>
        <begin position="75"/>
        <end position="88"/>
    </location>
</feature>
<dbReference type="SUPFAM" id="SSF56784">
    <property type="entry name" value="HAD-like"/>
    <property type="match status" value="1"/>
</dbReference>
<organism evidence="17 18">
    <name type="scientific">Exidia glandulosa HHB12029</name>
    <dbReference type="NCBI Taxonomy" id="1314781"/>
    <lineage>
        <taxon>Eukaryota</taxon>
        <taxon>Fungi</taxon>
        <taxon>Dikarya</taxon>
        <taxon>Basidiomycota</taxon>
        <taxon>Agaricomycotina</taxon>
        <taxon>Agaricomycetes</taxon>
        <taxon>Auriculariales</taxon>
        <taxon>Exidiaceae</taxon>
        <taxon>Exidia</taxon>
    </lineage>
</organism>
<gene>
    <name evidence="17" type="ORF">EXIGLDRAFT_783718</name>
</gene>
<feature type="domain" description="FCP1 homology" evidence="16">
    <location>
        <begin position="218"/>
        <end position="362"/>
    </location>
</feature>
<dbReference type="GO" id="GO:0005744">
    <property type="term" value="C:TIM23 mitochondrial import inner membrane translocase complex"/>
    <property type="evidence" value="ECO:0007669"/>
    <property type="project" value="UniProtKB-UniRule"/>
</dbReference>
<dbReference type="Proteomes" id="UP000077266">
    <property type="component" value="Unassembled WGS sequence"/>
</dbReference>
<evidence type="ECO:0000256" key="4">
    <source>
        <dbReference type="ARBA" id="ARBA00022448"/>
    </source>
</evidence>
<evidence type="ECO:0000256" key="6">
    <source>
        <dbReference type="ARBA" id="ARBA00022792"/>
    </source>
</evidence>
<dbReference type="STRING" id="1314781.A0A166MWX4"/>
<dbReference type="PANTHER" id="PTHR12210">
    <property type="entry name" value="DULLARD PROTEIN PHOSPHATASE"/>
    <property type="match status" value="1"/>
</dbReference>
<feature type="region of interest" description="Disordered" evidence="15">
    <location>
        <begin position="1"/>
        <end position="139"/>
    </location>
</feature>
<accession>A0A166MWX4</accession>
<dbReference type="InterPro" id="IPR004274">
    <property type="entry name" value="FCP1_dom"/>
</dbReference>
<evidence type="ECO:0000256" key="15">
    <source>
        <dbReference type="SAM" id="MobiDB-lite"/>
    </source>
</evidence>
<keyword evidence="18" id="KW-1185">Reference proteome</keyword>
<proteinExistence type="inferred from homology"/>
<keyword evidence="9" id="KW-1133">Transmembrane helix</keyword>
<evidence type="ECO:0000256" key="10">
    <source>
        <dbReference type="ARBA" id="ARBA00023010"/>
    </source>
</evidence>
<keyword evidence="11 14" id="KW-0496">Mitochondrion</keyword>
<evidence type="ECO:0000256" key="14">
    <source>
        <dbReference type="RuleBase" id="RU365079"/>
    </source>
</evidence>
<evidence type="ECO:0000313" key="17">
    <source>
        <dbReference type="EMBL" id="KZV78511.1"/>
    </source>
</evidence>
<dbReference type="Pfam" id="PF03031">
    <property type="entry name" value="NIF"/>
    <property type="match status" value="1"/>
</dbReference>
<name>A0A166MWX4_EXIGL</name>
<sequence>MAFRLLARPLSQHLRPQLGPQLTRSLASKRHRGNQNRDSGAFQQDGDRTETSLGSERRPERPERPSEPIDEPDAPIEPPVSPPPPASQPEPSQVEPEVPEQPLPASSLPSLDFAPGVPPQGGRTGARAAGGSTGPTADQRRAGRILTFVFAVGVGAGIWHLGRDWEPDELKRRRKNPLPMGTGFWAFWARAKTRTMEITGLFREPAWEELLPPPMPPPHQKPYTLLLSVDDLLVTSTWDRTHGWRTAKRPGVDYFLAYMSQFYEIVIFTSQPYFHAGPITEKLDPYQFYVMYKLFREATRFVDGHVVKDISFLNRDPSKVVALDTHAEHFSLQPENALIVPPWRGEAGDKGLIALIPFLESIGIYKPEDVRPILSKYAGKDVAVEYAKQEAEHKRAFLEDWHAKNRGRSMPGAGLSSGGFTLSKLFTRSDNRLGASGPEPLTYLEQKRLEAQQLYLEEQAYLKKNEGEIKRMMEDDLKERERMAREQGNSLMAVMGALINGPPGVPPPPAPASGEKKS</sequence>
<keyword evidence="8 14" id="KW-0809">Transit peptide</keyword>
<dbReference type="GO" id="GO:0015031">
    <property type="term" value="P:protein transport"/>
    <property type="evidence" value="ECO:0007669"/>
    <property type="project" value="UniProtKB-KW"/>
</dbReference>
<evidence type="ECO:0000256" key="5">
    <source>
        <dbReference type="ARBA" id="ARBA00022692"/>
    </source>
</evidence>
<evidence type="ECO:0000256" key="13">
    <source>
        <dbReference type="ARBA" id="ARBA00065975"/>
    </source>
</evidence>
<comment type="similarity">
    <text evidence="2 14">Belongs to the TIM50 family.</text>
</comment>
<keyword evidence="4 14" id="KW-0813">Transport</keyword>
<protein>
    <recommendedName>
        <fullName evidence="3 14">Mitochondrial import inner membrane translocase subunit TIM50</fullName>
    </recommendedName>
</protein>
<keyword evidence="5" id="KW-0812">Transmembrane</keyword>
<evidence type="ECO:0000256" key="7">
    <source>
        <dbReference type="ARBA" id="ARBA00022927"/>
    </source>
</evidence>
<dbReference type="InterPro" id="IPR036412">
    <property type="entry name" value="HAD-like_sf"/>
</dbReference>
<dbReference type="InterPro" id="IPR023214">
    <property type="entry name" value="HAD_sf"/>
</dbReference>
<keyword evidence="7 14" id="KW-0653">Protein transport</keyword>
<dbReference type="FunFam" id="3.40.50.1000:FF:000019">
    <property type="entry name" value="Mitochondrial import inner membrane translocase subunit TIM50"/>
    <property type="match status" value="1"/>
</dbReference>
<evidence type="ECO:0000256" key="9">
    <source>
        <dbReference type="ARBA" id="ARBA00022989"/>
    </source>
</evidence>
<dbReference type="CDD" id="cd07521">
    <property type="entry name" value="HAD_FCP1-like"/>
    <property type="match status" value="1"/>
</dbReference>
<dbReference type="EMBL" id="KV426866">
    <property type="protein sequence ID" value="KZV78511.1"/>
    <property type="molecule type" value="Genomic_DNA"/>
</dbReference>
<dbReference type="FunCoup" id="A0A166MWX4">
    <property type="interactions" value="94"/>
</dbReference>
<evidence type="ECO:0000313" key="18">
    <source>
        <dbReference type="Proteomes" id="UP000077266"/>
    </source>
</evidence>
<comment type="function">
    <text evidence="14">Essential component of the TIM23 complex, a complex that mediates the translocation of transit peptide-containing proteins across the mitochondrial inner membrane.</text>
</comment>
<dbReference type="SMART" id="SM00577">
    <property type="entry name" value="CPDc"/>
    <property type="match status" value="1"/>
</dbReference>
<keyword evidence="12" id="KW-0472">Membrane</keyword>
<dbReference type="Gene3D" id="3.40.50.1000">
    <property type="entry name" value="HAD superfamily/HAD-like"/>
    <property type="match status" value="1"/>
</dbReference>
<keyword evidence="6" id="KW-0999">Mitochondrion inner membrane</keyword>
<evidence type="ECO:0000256" key="2">
    <source>
        <dbReference type="ARBA" id="ARBA00006344"/>
    </source>
</evidence>